<keyword evidence="2" id="KW-1185">Reference proteome</keyword>
<organism evidence="1 2">
    <name type="scientific">Phytophthora infestans</name>
    <name type="common">Potato late blight agent</name>
    <name type="synonym">Botrytis infestans</name>
    <dbReference type="NCBI Taxonomy" id="4787"/>
    <lineage>
        <taxon>Eukaryota</taxon>
        <taxon>Sar</taxon>
        <taxon>Stramenopiles</taxon>
        <taxon>Oomycota</taxon>
        <taxon>Peronosporomycetes</taxon>
        <taxon>Peronosporales</taxon>
        <taxon>Peronosporaceae</taxon>
        <taxon>Phytophthora</taxon>
    </lineage>
</organism>
<comment type="caution">
    <text evidence="1">The sequence shown here is derived from an EMBL/GenBank/DDBJ whole genome shotgun (WGS) entry which is preliminary data.</text>
</comment>
<proteinExistence type="predicted"/>
<evidence type="ECO:0000313" key="2">
    <source>
        <dbReference type="Proteomes" id="UP000602510"/>
    </source>
</evidence>
<evidence type="ECO:0000313" key="1">
    <source>
        <dbReference type="EMBL" id="KAF4028878.1"/>
    </source>
</evidence>
<dbReference type="AlphaFoldDB" id="A0A833W439"/>
<dbReference type="Proteomes" id="UP000602510">
    <property type="component" value="Unassembled WGS sequence"/>
</dbReference>
<sequence length="84" mass="9643">MAKRDSNNVFDCDGALRRSIRTHLSRGVVPRVAPELTADAERLDYEYDYAYDYEGYPEWMMVSVDCIILLAVRIAVSLSFDFSL</sequence>
<dbReference type="EMBL" id="WSZM01000942">
    <property type="protein sequence ID" value="KAF4028878.1"/>
    <property type="molecule type" value="Genomic_DNA"/>
</dbReference>
<name>A0A833W439_PHYIN</name>
<accession>A0A833W439</accession>
<gene>
    <name evidence="1" type="ORF">GN244_ATG19430</name>
</gene>
<protein>
    <submittedName>
        <fullName evidence="1">Uncharacterized protein</fullName>
    </submittedName>
</protein>
<reference evidence="1" key="1">
    <citation type="submission" date="2020-04" db="EMBL/GenBank/DDBJ databases">
        <title>Hybrid Assembly of Korean Phytophthora infestans isolates.</title>
        <authorList>
            <person name="Prokchorchik M."/>
            <person name="Lee Y."/>
            <person name="Seo J."/>
            <person name="Cho J.-H."/>
            <person name="Park Y.-E."/>
            <person name="Jang D.-C."/>
            <person name="Im J.-S."/>
            <person name="Choi J.-G."/>
            <person name="Park H.-J."/>
            <person name="Lee G.-B."/>
            <person name="Lee Y.-G."/>
            <person name="Hong S.-Y."/>
            <person name="Cho K."/>
            <person name="Sohn K.H."/>
        </authorList>
    </citation>
    <scope>NUCLEOTIDE SEQUENCE</scope>
    <source>
        <strain evidence="1">KR_1_A1</strain>
    </source>
</reference>